<evidence type="ECO:0000259" key="1">
    <source>
        <dbReference type="Pfam" id="PF13439"/>
    </source>
</evidence>
<dbReference type="RefSeq" id="WP_238924854.1">
    <property type="nucleotide sequence ID" value="NZ_JAOCDZ010000009.1"/>
</dbReference>
<dbReference type="EC" id="2.4.-.-" evidence="2"/>
<dbReference type="Proteomes" id="UP001161094">
    <property type="component" value="Unassembled WGS sequence"/>
</dbReference>
<gene>
    <name evidence="2" type="ORF">N5D93_14100</name>
</gene>
<dbReference type="EMBL" id="JAOCDZ010000009">
    <property type="protein sequence ID" value="MDH0736945.1"/>
    <property type="molecule type" value="Genomic_DNA"/>
</dbReference>
<keyword evidence="2" id="KW-0328">Glycosyltransferase</keyword>
<organism evidence="2 3">
    <name type="scientific">Achromobacter spanius</name>
    <dbReference type="NCBI Taxonomy" id="217203"/>
    <lineage>
        <taxon>Bacteria</taxon>
        <taxon>Pseudomonadati</taxon>
        <taxon>Pseudomonadota</taxon>
        <taxon>Betaproteobacteria</taxon>
        <taxon>Burkholderiales</taxon>
        <taxon>Alcaligenaceae</taxon>
        <taxon>Achromobacter</taxon>
    </lineage>
</organism>
<dbReference type="PANTHER" id="PTHR12526:SF638">
    <property type="entry name" value="SPORE COAT PROTEIN SA"/>
    <property type="match status" value="1"/>
</dbReference>
<dbReference type="Gene3D" id="3.40.50.2000">
    <property type="entry name" value="Glycogen Phosphorylase B"/>
    <property type="match status" value="2"/>
</dbReference>
<evidence type="ECO:0000313" key="2">
    <source>
        <dbReference type="EMBL" id="MDH0736945.1"/>
    </source>
</evidence>
<dbReference type="GO" id="GO:0016757">
    <property type="term" value="F:glycosyltransferase activity"/>
    <property type="evidence" value="ECO:0007669"/>
    <property type="project" value="UniProtKB-KW"/>
</dbReference>
<dbReference type="Pfam" id="PF13692">
    <property type="entry name" value="Glyco_trans_1_4"/>
    <property type="match status" value="1"/>
</dbReference>
<name>A0AA42S3X1_9BURK</name>
<evidence type="ECO:0000313" key="3">
    <source>
        <dbReference type="Proteomes" id="UP001161094"/>
    </source>
</evidence>
<comment type="caution">
    <text evidence="2">The sequence shown here is derived from an EMBL/GenBank/DDBJ whole genome shotgun (WGS) entry which is preliminary data.</text>
</comment>
<accession>A0AA42S3X1</accession>
<proteinExistence type="predicted"/>
<dbReference type="SUPFAM" id="SSF53756">
    <property type="entry name" value="UDP-Glycosyltransferase/glycogen phosphorylase"/>
    <property type="match status" value="1"/>
</dbReference>
<reference evidence="2" key="1">
    <citation type="submission" date="2022-09" db="EMBL/GenBank/DDBJ databases">
        <title>Intensive care unit water sources are persistently colonized with multi-drug resistant bacteria and are the site of extensive horizontal gene transfer of antibiotic resistance genes.</title>
        <authorList>
            <person name="Diorio-Toth L."/>
        </authorList>
    </citation>
    <scope>NUCLEOTIDE SEQUENCE</scope>
    <source>
        <strain evidence="2">GD03843</strain>
    </source>
</reference>
<protein>
    <submittedName>
        <fullName evidence="2">Glycosyltransferase</fullName>
        <ecNumber evidence="2">2.4.-.-</ecNumber>
    </submittedName>
</protein>
<dbReference type="AlphaFoldDB" id="A0AA42S3X1"/>
<dbReference type="Pfam" id="PF13439">
    <property type="entry name" value="Glyco_transf_4"/>
    <property type="match status" value="1"/>
</dbReference>
<dbReference type="PANTHER" id="PTHR12526">
    <property type="entry name" value="GLYCOSYLTRANSFERASE"/>
    <property type="match status" value="1"/>
</dbReference>
<sequence>MMKILYTNFHVGPNVSGHAIYISRLAQNLVGRHSISVAAPPGCALLRLAADIPNVSTYPIEFSSRIYRMPAPARKLRALLERENFDVVHVNGSADHKLVILASLFLKQRPKIVFTKHNDQPISALSARIRTWLGTDHVIAVCDHVRRKLAKTAYANAGISTVFNGVDTRAFRPSSGKDKFGMRARYFGKELAGRIVLGSNAGTGEYKSWMDMIRAVARLPLAVRERFHVAVAGGPISSTDLAEIRGFGMEGRFSYVGILDDVRPFISAIDVGFVLSHRVETISFACREMMACGKPVIVTEYAGLPENITRGIDGWVVPPRSPDSVAALLTEIAGQTFDLFDMGVAARRKAEAEFDQIDFIHGTQRVYVELVFPTPRRHELSGANG</sequence>
<dbReference type="InterPro" id="IPR028098">
    <property type="entry name" value="Glyco_trans_4-like_N"/>
</dbReference>
<feature type="domain" description="Glycosyltransferase subfamily 4-like N-terminal" evidence="1">
    <location>
        <begin position="16"/>
        <end position="168"/>
    </location>
</feature>
<keyword evidence="2" id="KW-0808">Transferase</keyword>